<feature type="domain" description="CAAX prenyl protease 2/Lysostaphin resistance protein A-like" evidence="2">
    <location>
        <begin position="118"/>
        <end position="217"/>
    </location>
</feature>
<dbReference type="GO" id="GO:0004175">
    <property type="term" value="F:endopeptidase activity"/>
    <property type="evidence" value="ECO:0007669"/>
    <property type="project" value="UniProtKB-ARBA"/>
</dbReference>
<dbReference type="GO" id="GO:0080120">
    <property type="term" value="P:CAAX-box protein maturation"/>
    <property type="evidence" value="ECO:0007669"/>
    <property type="project" value="UniProtKB-ARBA"/>
</dbReference>
<dbReference type="InterPro" id="IPR003675">
    <property type="entry name" value="Rce1/LyrA-like_dom"/>
</dbReference>
<organism evidence="3">
    <name type="scientific">uncultured Poseidoniia archaeon</name>
    <dbReference type="NCBI Taxonomy" id="1697135"/>
    <lineage>
        <taxon>Archaea</taxon>
        <taxon>Methanobacteriati</taxon>
        <taxon>Thermoplasmatota</taxon>
        <taxon>Candidatus Poseidoniia</taxon>
        <taxon>environmental samples</taxon>
    </lineage>
</organism>
<dbReference type="EMBL" id="KP211883">
    <property type="protein sequence ID" value="ANV80299.1"/>
    <property type="molecule type" value="Genomic_DNA"/>
</dbReference>
<dbReference type="Pfam" id="PF02517">
    <property type="entry name" value="Rce1-like"/>
    <property type="match status" value="1"/>
</dbReference>
<accession>A0A1B1TDE1</accession>
<feature type="transmembrane region" description="Helical" evidence="1">
    <location>
        <begin position="176"/>
        <end position="199"/>
    </location>
</feature>
<evidence type="ECO:0000313" key="3">
    <source>
        <dbReference type="EMBL" id="ANV80299.1"/>
    </source>
</evidence>
<feature type="transmembrane region" description="Helical" evidence="1">
    <location>
        <begin position="35"/>
        <end position="56"/>
    </location>
</feature>
<sequence>MEERYKSLLPILLVGFIPSISVIFGIKIIENELHSQIFFVVCKLWIFIIPTVWFFYVEKNIFSRELPSRKGLEMGTATGLIMSIIIILTWIVFEDSINLEEMIDTLNSKGLSNVNLYVMGMIYWIFINSLLEEYVFRWFITTKASVLFGNDSYAIFFSALMFTLHHSLALHFFGFIWWQTIIASFGLLSAAAIWSWLYLQYRSIWVCWLSHAICDVVVFSIGYQILFT</sequence>
<proteinExistence type="predicted"/>
<feature type="transmembrane region" description="Helical" evidence="1">
    <location>
        <begin position="206"/>
        <end position="226"/>
    </location>
</feature>
<reference evidence="3" key="2">
    <citation type="journal article" date="2015" name="ISME J.">
        <title>A new class of marine Euryarchaeota group II from the Mediterranean deep chlorophyll maximum.</title>
        <authorList>
            <person name="Martin-Cuadrado A.B."/>
            <person name="Garcia-Heredia I."/>
            <person name="Molto A.G."/>
            <person name="Lopez-Ubeda R."/>
            <person name="Kimes N."/>
            <person name="Lopez-Garcia P."/>
            <person name="Moreira D."/>
            <person name="Rodriguez-Valera F."/>
        </authorList>
    </citation>
    <scope>NUCLEOTIDE SEQUENCE</scope>
</reference>
<protein>
    <recommendedName>
        <fullName evidence="2">CAAX prenyl protease 2/Lysostaphin resistance protein A-like domain-containing protein</fullName>
    </recommendedName>
</protein>
<keyword evidence="1" id="KW-1133">Transmembrane helix</keyword>
<evidence type="ECO:0000256" key="1">
    <source>
        <dbReference type="SAM" id="Phobius"/>
    </source>
</evidence>
<feature type="transmembrane region" description="Helical" evidence="1">
    <location>
        <begin position="113"/>
        <end position="131"/>
    </location>
</feature>
<feature type="transmembrane region" description="Helical" evidence="1">
    <location>
        <begin position="152"/>
        <end position="170"/>
    </location>
</feature>
<reference evidence="3" key="1">
    <citation type="submission" date="2014-11" db="EMBL/GenBank/DDBJ databases">
        <authorList>
            <person name="Zhu J."/>
            <person name="Qi W."/>
            <person name="Song R."/>
        </authorList>
    </citation>
    <scope>NUCLEOTIDE SEQUENCE</scope>
</reference>
<feature type="transmembrane region" description="Helical" evidence="1">
    <location>
        <begin position="7"/>
        <end position="29"/>
    </location>
</feature>
<keyword evidence="1" id="KW-0472">Membrane</keyword>
<evidence type="ECO:0000259" key="2">
    <source>
        <dbReference type="Pfam" id="PF02517"/>
    </source>
</evidence>
<dbReference type="AlphaFoldDB" id="A0A1B1TDE1"/>
<feature type="transmembrane region" description="Helical" evidence="1">
    <location>
        <begin position="77"/>
        <end position="93"/>
    </location>
</feature>
<keyword evidence="1" id="KW-0812">Transmembrane</keyword>
<name>A0A1B1TDE1_9ARCH</name>